<organism evidence="2 3">
    <name type="scientific">Paramagnetospirillum kuznetsovii</name>
    <dbReference type="NCBI Taxonomy" id="2053833"/>
    <lineage>
        <taxon>Bacteria</taxon>
        <taxon>Pseudomonadati</taxon>
        <taxon>Pseudomonadota</taxon>
        <taxon>Alphaproteobacteria</taxon>
        <taxon>Rhodospirillales</taxon>
        <taxon>Magnetospirillaceae</taxon>
        <taxon>Paramagnetospirillum</taxon>
    </lineage>
</organism>
<keyword evidence="3" id="KW-1185">Reference proteome</keyword>
<evidence type="ECO:0000313" key="3">
    <source>
        <dbReference type="Proteomes" id="UP000251075"/>
    </source>
</evidence>
<name>A0A364NSM0_9PROT</name>
<dbReference type="EMBL" id="PGTO01000038">
    <property type="protein sequence ID" value="RAU20079.1"/>
    <property type="molecule type" value="Genomic_DNA"/>
</dbReference>
<keyword evidence="1" id="KW-0812">Transmembrane</keyword>
<proteinExistence type="predicted"/>
<comment type="caution">
    <text evidence="2">The sequence shown here is derived from an EMBL/GenBank/DDBJ whole genome shotgun (WGS) entry which is preliminary data.</text>
</comment>
<evidence type="ECO:0000256" key="1">
    <source>
        <dbReference type="SAM" id="Phobius"/>
    </source>
</evidence>
<feature type="transmembrane region" description="Helical" evidence="1">
    <location>
        <begin position="74"/>
        <end position="105"/>
    </location>
</feature>
<gene>
    <name evidence="2" type="ORF">CU669_20235</name>
</gene>
<dbReference type="Proteomes" id="UP000251075">
    <property type="component" value="Unassembled WGS sequence"/>
</dbReference>
<sequence>MAAPPGKPGMPGIGGANGTADGRLPQNLDALGKSYANLNGYGSVGSYHPAMEDFMFDIPLTGLKLAAPKLLSGALLGLPITIVIGPGLGLVVVGVLGAACVGGYISAVNSLPHAKSGFSVATPPI</sequence>
<reference evidence="2 3" key="1">
    <citation type="submission" date="2017-11" db="EMBL/GenBank/DDBJ databases">
        <title>Draft genome sequence of magnetotactic bacterium Magnetospirillum kuznetsovii LBB-42.</title>
        <authorList>
            <person name="Grouzdev D.S."/>
            <person name="Rysina M.S."/>
            <person name="Baslerov R.V."/>
            <person name="Koziaeva V."/>
        </authorList>
    </citation>
    <scope>NUCLEOTIDE SEQUENCE [LARGE SCALE GENOMIC DNA]</scope>
    <source>
        <strain evidence="2 3">LBB-42</strain>
    </source>
</reference>
<protein>
    <submittedName>
        <fullName evidence="2">Uncharacterized protein</fullName>
    </submittedName>
</protein>
<dbReference type="AlphaFoldDB" id="A0A364NSM0"/>
<keyword evidence="1" id="KW-0472">Membrane</keyword>
<accession>A0A364NSM0</accession>
<evidence type="ECO:0000313" key="2">
    <source>
        <dbReference type="EMBL" id="RAU20079.1"/>
    </source>
</evidence>
<keyword evidence="1" id="KW-1133">Transmembrane helix</keyword>